<evidence type="ECO:0000313" key="1">
    <source>
        <dbReference type="EMBL" id="KJW06569.1"/>
    </source>
</evidence>
<dbReference type="AlphaFoldDB" id="A0A0F3RMY7"/>
<reference evidence="1 2" key="1">
    <citation type="submission" date="2015-01" db="EMBL/GenBank/DDBJ databases">
        <title>Genome Sequencing of Rickettsiales.</title>
        <authorList>
            <person name="Daugherty S.C."/>
            <person name="Su Q."/>
            <person name="Abolude K."/>
            <person name="Beier-Sexton M."/>
            <person name="Carlyon J.A."/>
            <person name="Carter R."/>
            <person name="Day N.P."/>
            <person name="Dumler S.J."/>
            <person name="Dyachenko V."/>
            <person name="Godinez A."/>
            <person name="Kurtti T.J."/>
            <person name="Lichay M."/>
            <person name="Mullins K.E."/>
            <person name="Ott S."/>
            <person name="Pappas-Brown V."/>
            <person name="Paris D.H."/>
            <person name="Patel P."/>
            <person name="Richards A.L."/>
            <person name="Sadzewicz L."/>
            <person name="Sears K."/>
            <person name="Seidman D."/>
            <person name="Sengamalay N."/>
            <person name="Stenos J."/>
            <person name="Tallon L.J."/>
            <person name="Vincent G."/>
            <person name="Fraser C.M."/>
            <person name="Munderloh U."/>
            <person name="Dunning-Hotopp J.C."/>
        </authorList>
    </citation>
    <scope>NUCLEOTIDE SEQUENCE [LARGE SCALE GENOMIC DNA]</scope>
    <source>
        <strain evidence="1 2">UT144</strain>
    </source>
</reference>
<organism evidence="1 2">
    <name type="scientific">Orientia tsutsugamushi str. UT144</name>
    <dbReference type="NCBI Taxonomy" id="1441384"/>
    <lineage>
        <taxon>Bacteria</taxon>
        <taxon>Pseudomonadati</taxon>
        <taxon>Pseudomonadota</taxon>
        <taxon>Alphaproteobacteria</taxon>
        <taxon>Rickettsiales</taxon>
        <taxon>Rickettsiaceae</taxon>
        <taxon>Rickettsieae</taxon>
        <taxon>Orientia</taxon>
    </lineage>
</organism>
<gene>
    <name evidence="1" type="ORF">OTUT144_1391</name>
</gene>
<proteinExistence type="predicted"/>
<name>A0A0F3RMY7_ORITS</name>
<comment type="caution">
    <text evidence="1">The sequence shown here is derived from an EMBL/GenBank/DDBJ whole genome shotgun (WGS) entry which is preliminary data.</text>
</comment>
<accession>A0A0F3RMY7</accession>
<dbReference type="Proteomes" id="UP000033580">
    <property type="component" value="Unassembled WGS sequence"/>
</dbReference>
<sequence>MILVGKFLQTVSIFNCNINTAIFNCWIKQDLILKLHNNSVVVTDNDIQCKFS</sequence>
<dbReference type="EMBL" id="LAOR01000108">
    <property type="protein sequence ID" value="KJW06569.1"/>
    <property type="molecule type" value="Genomic_DNA"/>
</dbReference>
<evidence type="ECO:0000313" key="2">
    <source>
        <dbReference type="Proteomes" id="UP000033580"/>
    </source>
</evidence>
<dbReference type="PATRIC" id="fig|1441384.3.peg.108"/>
<protein>
    <submittedName>
        <fullName evidence="1">Uncharacterized protein</fullName>
    </submittedName>
</protein>